<keyword evidence="5" id="KW-0969">Cilium</keyword>
<name>A0A814KMC2_9BILA</name>
<comment type="subcellular location">
    <subcellularLocation>
        <location evidence="1">Cell projection</location>
        <location evidence="1">Cilium</location>
    </subcellularLocation>
</comment>
<dbReference type="Proteomes" id="UP000677228">
    <property type="component" value="Unassembled WGS sequence"/>
</dbReference>
<dbReference type="EMBL" id="CAJNOK010005630">
    <property type="protein sequence ID" value="CAF0979234.1"/>
    <property type="molecule type" value="Genomic_DNA"/>
</dbReference>
<accession>A0A814KMC2</accession>
<evidence type="ECO:0000313" key="8">
    <source>
        <dbReference type="EMBL" id="CAF0979234.1"/>
    </source>
</evidence>
<dbReference type="Proteomes" id="UP000682733">
    <property type="component" value="Unassembled WGS sequence"/>
</dbReference>
<gene>
    <name evidence="9" type="ORF">GPM918_LOCUS16450</name>
    <name evidence="8" type="ORF">OVA965_LOCUS13497</name>
    <name evidence="11" type="ORF">SRO942_LOCUS16455</name>
    <name evidence="10" type="ORF">TMI583_LOCUS13500</name>
</gene>
<reference evidence="9" key="1">
    <citation type="submission" date="2021-02" db="EMBL/GenBank/DDBJ databases">
        <authorList>
            <person name="Nowell W R."/>
        </authorList>
    </citation>
    <scope>NUCLEOTIDE SEQUENCE</scope>
</reference>
<dbReference type="GO" id="GO:0008017">
    <property type="term" value="F:microtubule binding"/>
    <property type="evidence" value="ECO:0007669"/>
    <property type="project" value="TreeGrafter"/>
</dbReference>
<evidence type="ECO:0000256" key="5">
    <source>
        <dbReference type="ARBA" id="ARBA00023069"/>
    </source>
</evidence>
<keyword evidence="12" id="KW-1185">Reference proteome</keyword>
<keyword evidence="4 7" id="KW-0175">Coiled coil</keyword>
<dbReference type="PANTHER" id="PTHR31954:SF1">
    <property type="entry name" value="CILIA- AND FLAGELLA-ASSOCIATED PROTEIN 157"/>
    <property type="match status" value="1"/>
</dbReference>
<evidence type="ECO:0000256" key="6">
    <source>
        <dbReference type="ARBA" id="ARBA00023273"/>
    </source>
</evidence>
<dbReference type="AlphaFoldDB" id="A0A814KMC2"/>
<organism evidence="9 12">
    <name type="scientific">Didymodactylos carnosus</name>
    <dbReference type="NCBI Taxonomy" id="1234261"/>
    <lineage>
        <taxon>Eukaryota</taxon>
        <taxon>Metazoa</taxon>
        <taxon>Spiralia</taxon>
        <taxon>Gnathifera</taxon>
        <taxon>Rotifera</taxon>
        <taxon>Eurotatoria</taxon>
        <taxon>Bdelloidea</taxon>
        <taxon>Philodinida</taxon>
        <taxon>Philodinidae</taxon>
        <taxon>Didymodactylos</taxon>
    </lineage>
</organism>
<dbReference type="Proteomes" id="UP000681722">
    <property type="component" value="Unassembled WGS sequence"/>
</dbReference>
<proteinExistence type="inferred from homology"/>
<protein>
    <recommendedName>
        <fullName evidence="3">Cilia- and flagella-associated protein 157</fullName>
    </recommendedName>
</protein>
<dbReference type="OrthoDB" id="166611at2759"/>
<dbReference type="EMBL" id="CAJOBA010005636">
    <property type="protein sequence ID" value="CAF3749894.1"/>
    <property type="molecule type" value="Genomic_DNA"/>
</dbReference>
<evidence type="ECO:0000313" key="10">
    <source>
        <dbReference type="EMBL" id="CAF3749894.1"/>
    </source>
</evidence>
<evidence type="ECO:0000313" key="11">
    <source>
        <dbReference type="EMBL" id="CAF3823622.1"/>
    </source>
</evidence>
<comment type="similarity">
    <text evidence="2">Belongs to the CFAP157 family.</text>
</comment>
<evidence type="ECO:0000256" key="1">
    <source>
        <dbReference type="ARBA" id="ARBA00004138"/>
    </source>
</evidence>
<evidence type="ECO:0000313" key="12">
    <source>
        <dbReference type="Proteomes" id="UP000663829"/>
    </source>
</evidence>
<evidence type="ECO:0000256" key="4">
    <source>
        <dbReference type="ARBA" id="ARBA00023054"/>
    </source>
</evidence>
<keyword evidence="6" id="KW-0966">Cell projection</keyword>
<dbReference type="PANTHER" id="PTHR31954">
    <property type="entry name" value="CILIA- AND FLAGELLA-ASSOCIATED PROTEIN 157"/>
    <property type="match status" value="1"/>
</dbReference>
<dbReference type="InterPro" id="IPR038844">
    <property type="entry name" value="CFAP157"/>
</dbReference>
<sequence length="568" mass="66020">MCRAYGDQFETLVKDKRDIATYLKKQLELRNEQVFDLNDRLIGLQQTKDHEKEYCERQLTEMEQRYNTEIERLENGNMMYKTRLAALEEFKQQRSIMEDRIKELEELISAKEEAYKVSLHSMEIALIVFKDRLKKEAIQYLNDLAMQFRLSTKSQISDTIKRAVRENVYLNAQLEKLSSQLEKSIESSGKHREEKDELIRTVQVLEEVEAKSAKKYVASEHIIKILCNKLQQCEEELKEFHQQGKYDREQKDTRKPNCTMMGRSKTCEESETKTLSLTSTQVESSELIFHKIINETVLVTNSEYGLDVNRDETDEHFQNLKEQNHLLKTVIDNAAKAIASVIQSSSEKYDTCKISIRDNLLEHLLSILITAHRLGEPRLTFQASTSITVTKEEQEGKKYNKGLFPATRFGLTKILRDQDKPLVKGHYCRGDLGIVPRDQNLVMTNVEKMKRYRIIKQPQEQKLMSGMIEKRPETNPYINSTLAKYFTPKSSDKIPLHLRLAENILGPRVTTETITDQIKLPTIDSIVPSKRKSELLKVIKRRYSFLGGKTSCSFQKPPVRLNTILHMS</sequence>
<comment type="caution">
    <text evidence="9">The sequence shown here is derived from an EMBL/GenBank/DDBJ whole genome shotgun (WGS) entry which is preliminary data.</text>
</comment>
<evidence type="ECO:0000256" key="3">
    <source>
        <dbReference type="ARBA" id="ARBA00014087"/>
    </source>
</evidence>
<dbReference type="GO" id="GO:0036064">
    <property type="term" value="C:ciliary basal body"/>
    <property type="evidence" value="ECO:0007669"/>
    <property type="project" value="TreeGrafter"/>
</dbReference>
<evidence type="ECO:0000256" key="2">
    <source>
        <dbReference type="ARBA" id="ARBA00010841"/>
    </source>
</evidence>
<feature type="coiled-coil region" evidence="7">
    <location>
        <begin position="56"/>
        <end position="114"/>
    </location>
</feature>
<evidence type="ECO:0000313" key="9">
    <source>
        <dbReference type="EMBL" id="CAF1054353.1"/>
    </source>
</evidence>
<dbReference type="EMBL" id="CAJOBC010004328">
    <property type="protein sequence ID" value="CAF3823622.1"/>
    <property type="molecule type" value="Genomic_DNA"/>
</dbReference>
<evidence type="ECO:0000256" key="7">
    <source>
        <dbReference type="SAM" id="Coils"/>
    </source>
</evidence>
<dbReference type="EMBL" id="CAJNOQ010004327">
    <property type="protein sequence ID" value="CAF1054353.1"/>
    <property type="molecule type" value="Genomic_DNA"/>
</dbReference>
<dbReference type="Proteomes" id="UP000663829">
    <property type="component" value="Unassembled WGS sequence"/>
</dbReference>